<dbReference type="PANTHER" id="PTHR42877">
    <property type="entry name" value="L-ORNITHINE N(5)-MONOOXYGENASE-RELATED"/>
    <property type="match status" value="1"/>
</dbReference>
<evidence type="ECO:0000313" key="3">
    <source>
        <dbReference type="Proteomes" id="UP000031575"/>
    </source>
</evidence>
<comment type="caution">
    <text evidence="2">The sequence shown here is derived from an EMBL/GenBank/DDBJ whole genome shotgun (WGS) entry which is preliminary data.</text>
</comment>
<dbReference type="HOGENOM" id="CLU_1687843_0_0_1"/>
<dbReference type="GeneID" id="63676513"/>
<proteinExistence type="inferred from homology"/>
<dbReference type="Gene3D" id="3.50.50.60">
    <property type="entry name" value="FAD/NAD(P)-binding domain"/>
    <property type="match status" value="1"/>
</dbReference>
<dbReference type="VEuPathDB" id="FungiDB:SPBR_03289"/>
<evidence type="ECO:0000313" key="2">
    <source>
        <dbReference type="EMBL" id="KIH92133.1"/>
    </source>
</evidence>
<name>A0A0C2FM70_9PEZI</name>
<protein>
    <submittedName>
        <fullName evidence="2">Uncharacterized protein</fullName>
    </submittedName>
</protein>
<dbReference type="RefSeq" id="XP_040620143.1">
    <property type="nucleotide sequence ID" value="XM_040761592.1"/>
</dbReference>
<dbReference type="Proteomes" id="UP000031575">
    <property type="component" value="Unassembled WGS sequence"/>
</dbReference>
<accession>A0A0C2FM70</accession>
<dbReference type="AlphaFoldDB" id="A0A0C2FM70"/>
<reference evidence="2 3" key="1">
    <citation type="journal article" date="2014" name="BMC Genomics">
        <title>Comparative genomics of the major fungal agents of human and animal Sporotrichosis: Sporothrix schenckii and Sporothrix brasiliensis.</title>
        <authorList>
            <person name="Teixeira M.M."/>
            <person name="de Almeida L.G."/>
            <person name="Kubitschek-Barreira P."/>
            <person name="Alves F.L."/>
            <person name="Kioshima E.S."/>
            <person name="Abadio A.K."/>
            <person name="Fernandes L."/>
            <person name="Derengowski L.S."/>
            <person name="Ferreira K.S."/>
            <person name="Souza R.C."/>
            <person name="Ruiz J.C."/>
            <person name="de Andrade N.C."/>
            <person name="Paes H.C."/>
            <person name="Nicola A.M."/>
            <person name="Albuquerque P."/>
            <person name="Gerber A.L."/>
            <person name="Martins V.P."/>
            <person name="Peconick L.D."/>
            <person name="Neto A.V."/>
            <person name="Chaucanez C.B."/>
            <person name="Silva P.A."/>
            <person name="Cunha O.L."/>
            <person name="de Oliveira F.F."/>
            <person name="dos Santos T.C."/>
            <person name="Barros A.L."/>
            <person name="Soares M.A."/>
            <person name="de Oliveira L.M."/>
            <person name="Marini M.M."/>
            <person name="Villalobos-Duno H."/>
            <person name="Cunha M.M."/>
            <person name="de Hoog S."/>
            <person name="da Silveira J.F."/>
            <person name="Henrissat B."/>
            <person name="Nino-Vega G.A."/>
            <person name="Cisalpino P.S."/>
            <person name="Mora-Montes H.M."/>
            <person name="Almeida S.R."/>
            <person name="Stajich J.E."/>
            <person name="Lopes-Bezerra L.M."/>
            <person name="Vasconcelos A.T."/>
            <person name="Felipe M.S."/>
        </authorList>
    </citation>
    <scope>NUCLEOTIDE SEQUENCE [LARGE SCALE GENOMIC DNA]</scope>
    <source>
        <strain evidence="2 3">5110</strain>
    </source>
</reference>
<evidence type="ECO:0000256" key="1">
    <source>
        <dbReference type="ARBA" id="ARBA00010139"/>
    </source>
</evidence>
<keyword evidence="3" id="KW-1185">Reference proteome</keyword>
<dbReference type="InterPro" id="IPR051209">
    <property type="entry name" value="FAD-bind_Monooxygenase_sf"/>
</dbReference>
<dbReference type="EMBL" id="AWTV01000006">
    <property type="protein sequence ID" value="KIH92133.1"/>
    <property type="molecule type" value="Genomic_DNA"/>
</dbReference>
<dbReference type="SUPFAM" id="SSF51905">
    <property type="entry name" value="FAD/NAD(P)-binding domain"/>
    <property type="match status" value="1"/>
</dbReference>
<dbReference type="PANTHER" id="PTHR42877:SF7">
    <property type="entry name" value="FLAVIN-BINDING MONOOXYGENASE-RELATED"/>
    <property type="match status" value="1"/>
</dbReference>
<dbReference type="OrthoDB" id="74360at2759"/>
<dbReference type="Pfam" id="PF13450">
    <property type="entry name" value="NAD_binding_8"/>
    <property type="match status" value="1"/>
</dbReference>
<dbReference type="InterPro" id="IPR036188">
    <property type="entry name" value="FAD/NAD-bd_sf"/>
</dbReference>
<gene>
    <name evidence="2" type="ORF">SPBR_03289</name>
</gene>
<sequence length="156" mass="16515">MVPGITTGSAVVEPLADAKALATTTTADPTANPTPKVINGHYQAPQHGPVYEVSPTPLGTIKKMRIITIGAGASGINMAYQTKKHLKNVSLVVYEKNADVGGTWTENRYPGCKCDIPQALYSLAQALNMSTQACTGVHRLRCPVSSAYATTPYARL</sequence>
<comment type="similarity">
    <text evidence="1">Belongs to the FAD-binding monooxygenase family.</text>
</comment>
<organism evidence="2 3">
    <name type="scientific">Sporothrix brasiliensis 5110</name>
    <dbReference type="NCBI Taxonomy" id="1398154"/>
    <lineage>
        <taxon>Eukaryota</taxon>
        <taxon>Fungi</taxon>
        <taxon>Dikarya</taxon>
        <taxon>Ascomycota</taxon>
        <taxon>Pezizomycotina</taxon>
        <taxon>Sordariomycetes</taxon>
        <taxon>Sordariomycetidae</taxon>
        <taxon>Ophiostomatales</taxon>
        <taxon>Ophiostomataceae</taxon>
        <taxon>Sporothrix</taxon>
    </lineage>
</organism>